<dbReference type="InterPro" id="IPR014017">
    <property type="entry name" value="DNA_helicase_UvrD-like_C"/>
</dbReference>
<keyword evidence="7" id="KW-1185">Reference proteome</keyword>
<evidence type="ECO:0000313" key="7">
    <source>
        <dbReference type="Proteomes" id="UP001232163"/>
    </source>
</evidence>
<dbReference type="Gene3D" id="3.40.50.300">
    <property type="entry name" value="P-loop containing nucleotide triphosphate hydrolases"/>
    <property type="match status" value="1"/>
</dbReference>
<protein>
    <submittedName>
        <fullName evidence="6">Superfamily I DNA/RNA helicase</fullName>
    </submittedName>
</protein>
<comment type="caution">
    <text evidence="6">The sequence shown here is derived from an EMBL/GenBank/DDBJ whole genome shotgun (WGS) entry which is preliminary data.</text>
</comment>
<evidence type="ECO:0000256" key="4">
    <source>
        <dbReference type="ARBA" id="ARBA00022840"/>
    </source>
</evidence>
<evidence type="ECO:0000256" key="3">
    <source>
        <dbReference type="ARBA" id="ARBA00022806"/>
    </source>
</evidence>
<evidence type="ECO:0000313" key="6">
    <source>
        <dbReference type="EMBL" id="MDP9765466.1"/>
    </source>
</evidence>
<evidence type="ECO:0000256" key="2">
    <source>
        <dbReference type="ARBA" id="ARBA00022801"/>
    </source>
</evidence>
<accession>A0ABT9MFT5</accession>
<dbReference type="RefSeq" id="WP_307467534.1">
    <property type="nucleotide sequence ID" value="NZ_JAURUR010000011.1"/>
</dbReference>
<gene>
    <name evidence="6" type="ORF">QO006_002917</name>
</gene>
<dbReference type="GO" id="GO:0004386">
    <property type="term" value="F:helicase activity"/>
    <property type="evidence" value="ECO:0007669"/>
    <property type="project" value="UniProtKB-KW"/>
</dbReference>
<dbReference type="Proteomes" id="UP001232163">
    <property type="component" value="Unassembled WGS sequence"/>
</dbReference>
<keyword evidence="4" id="KW-0067">ATP-binding</keyword>
<dbReference type="Pfam" id="PF13361">
    <property type="entry name" value="UvrD_C"/>
    <property type="match status" value="1"/>
</dbReference>
<dbReference type="SUPFAM" id="SSF52540">
    <property type="entry name" value="P-loop containing nucleoside triphosphate hydrolases"/>
    <property type="match status" value="1"/>
</dbReference>
<dbReference type="EMBL" id="JAURUR010000011">
    <property type="protein sequence ID" value="MDP9765466.1"/>
    <property type="molecule type" value="Genomic_DNA"/>
</dbReference>
<keyword evidence="1" id="KW-0547">Nucleotide-binding</keyword>
<organism evidence="6 7">
    <name type="scientific">Deinococcus enclensis</name>
    <dbReference type="NCBI Taxonomy" id="1049582"/>
    <lineage>
        <taxon>Bacteria</taxon>
        <taxon>Thermotogati</taxon>
        <taxon>Deinococcota</taxon>
        <taxon>Deinococci</taxon>
        <taxon>Deinococcales</taxon>
        <taxon>Deinococcaceae</taxon>
        <taxon>Deinococcus</taxon>
    </lineage>
</organism>
<reference evidence="6 7" key="1">
    <citation type="submission" date="2023-07" db="EMBL/GenBank/DDBJ databases">
        <title>Genomic Encyclopedia of Type Strains, Phase IV (KMG-IV): sequencing the most valuable type-strain genomes for metagenomic binning, comparative biology and taxonomic classification.</title>
        <authorList>
            <person name="Goeker M."/>
        </authorList>
    </citation>
    <scope>NUCLEOTIDE SEQUENCE [LARGE SCALE GENOMIC DNA]</scope>
    <source>
        <strain evidence="6 7">NIO-1023</strain>
    </source>
</reference>
<evidence type="ECO:0000256" key="1">
    <source>
        <dbReference type="ARBA" id="ARBA00022741"/>
    </source>
</evidence>
<keyword evidence="3 6" id="KW-0347">Helicase</keyword>
<sequence>MALNFMTAHAAKGLEANRVAILTEGFPSPWAIDPEEEHNLIFVAVSRARQVLLFITEGGAHPEWTCLPEDLRPAPPIDPAPAGHVHA</sequence>
<name>A0ABT9MFT5_9DEIO</name>
<keyword evidence="2" id="KW-0378">Hydrolase</keyword>
<evidence type="ECO:0000259" key="5">
    <source>
        <dbReference type="Pfam" id="PF13361"/>
    </source>
</evidence>
<proteinExistence type="predicted"/>
<feature type="domain" description="UvrD-like helicase C-terminal" evidence="5">
    <location>
        <begin position="4"/>
        <end position="56"/>
    </location>
</feature>
<dbReference type="InterPro" id="IPR027417">
    <property type="entry name" value="P-loop_NTPase"/>
</dbReference>